<evidence type="ECO:0000313" key="1">
    <source>
        <dbReference type="EMBL" id="SMO43780.1"/>
    </source>
</evidence>
<dbReference type="Proteomes" id="UP000320300">
    <property type="component" value="Unassembled WGS sequence"/>
</dbReference>
<protein>
    <submittedName>
        <fullName evidence="1">Uncharacterized protein</fullName>
    </submittedName>
</protein>
<proteinExistence type="predicted"/>
<keyword evidence="2" id="KW-1185">Reference proteome</keyword>
<accession>A0A521BAN6</accession>
<dbReference type="RefSeq" id="WP_142526803.1">
    <property type="nucleotide sequence ID" value="NZ_CBCSJO010000003.1"/>
</dbReference>
<name>A0A521BAN6_9SPHI</name>
<sequence length="134" mass="15100">MKDQQTMPASKQIHMILECTARPRLALAEGAEGTKAICSGLKDILWFSEYIFPALPESTAPVNMKVVSADTPRDPAADGCNFTVEVDYEENYNLEDILNTIRRKTFCTFRIKECSQPSDTGDYLDRLRNGTLFQ</sequence>
<dbReference type="EMBL" id="FXTN01000002">
    <property type="protein sequence ID" value="SMO43780.1"/>
    <property type="molecule type" value="Genomic_DNA"/>
</dbReference>
<dbReference type="OrthoDB" id="766032at2"/>
<gene>
    <name evidence="1" type="ORF">SAMN06265348_102107</name>
</gene>
<reference evidence="1 2" key="1">
    <citation type="submission" date="2017-05" db="EMBL/GenBank/DDBJ databases">
        <authorList>
            <person name="Varghese N."/>
            <person name="Submissions S."/>
        </authorList>
    </citation>
    <scope>NUCLEOTIDE SEQUENCE [LARGE SCALE GENOMIC DNA]</scope>
    <source>
        <strain evidence="1 2">DSM 19036</strain>
    </source>
</reference>
<evidence type="ECO:0000313" key="2">
    <source>
        <dbReference type="Proteomes" id="UP000320300"/>
    </source>
</evidence>
<dbReference type="AlphaFoldDB" id="A0A521BAN6"/>
<organism evidence="1 2">
    <name type="scientific">Pedobacter westerhofensis</name>
    <dbReference type="NCBI Taxonomy" id="425512"/>
    <lineage>
        <taxon>Bacteria</taxon>
        <taxon>Pseudomonadati</taxon>
        <taxon>Bacteroidota</taxon>
        <taxon>Sphingobacteriia</taxon>
        <taxon>Sphingobacteriales</taxon>
        <taxon>Sphingobacteriaceae</taxon>
        <taxon>Pedobacter</taxon>
    </lineage>
</organism>